<name>A0A5P8W867_9NOSO</name>
<evidence type="ECO:0000313" key="2">
    <source>
        <dbReference type="Proteomes" id="UP000326678"/>
    </source>
</evidence>
<protein>
    <submittedName>
        <fullName evidence="1">Uncharacterized protein</fullName>
    </submittedName>
</protein>
<keyword evidence="2" id="KW-1185">Reference proteome</keyword>
<organism evidence="1 2">
    <name type="scientific">Nostoc sphaeroides CCNUC1</name>
    <dbReference type="NCBI Taxonomy" id="2653204"/>
    <lineage>
        <taxon>Bacteria</taxon>
        <taxon>Bacillati</taxon>
        <taxon>Cyanobacteriota</taxon>
        <taxon>Cyanophyceae</taxon>
        <taxon>Nostocales</taxon>
        <taxon>Nostocaceae</taxon>
        <taxon>Nostoc</taxon>
    </lineage>
</organism>
<evidence type="ECO:0000313" key="1">
    <source>
        <dbReference type="EMBL" id="QFS48149.1"/>
    </source>
</evidence>
<reference evidence="1 2" key="1">
    <citation type="submission" date="2019-10" db="EMBL/GenBank/DDBJ databases">
        <title>Genomic and transcriptomic insights into the perfect genentic adaptation of a filamentous nitrogen-fixing cyanobacterium to rice fields.</title>
        <authorList>
            <person name="Chen Z."/>
        </authorList>
    </citation>
    <scope>NUCLEOTIDE SEQUENCE [LARGE SCALE GENOMIC DNA]</scope>
    <source>
        <strain evidence="1">CCNUC1</strain>
    </source>
</reference>
<proteinExistence type="predicted"/>
<sequence>MFISAPPVLLGLSRMLQDLSLMPLVKLVQTLCQFLLN</sequence>
<dbReference type="AlphaFoldDB" id="A0A5P8W867"/>
<gene>
    <name evidence="1" type="ORF">GXM_05641</name>
</gene>
<accession>A0A5P8W867</accession>
<dbReference type="Proteomes" id="UP000326678">
    <property type="component" value="Chromosome Gxm1"/>
</dbReference>
<dbReference type="KEGG" id="nsh:GXM_05641"/>
<dbReference type="EMBL" id="CP045226">
    <property type="protein sequence ID" value="QFS48149.1"/>
    <property type="molecule type" value="Genomic_DNA"/>
</dbReference>